<organism evidence="8 9">
    <name type="scientific">Talaromyces proteolyticus</name>
    <dbReference type="NCBI Taxonomy" id="1131652"/>
    <lineage>
        <taxon>Eukaryota</taxon>
        <taxon>Fungi</taxon>
        <taxon>Dikarya</taxon>
        <taxon>Ascomycota</taxon>
        <taxon>Pezizomycotina</taxon>
        <taxon>Eurotiomycetes</taxon>
        <taxon>Eurotiomycetidae</taxon>
        <taxon>Eurotiales</taxon>
        <taxon>Trichocomaceae</taxon>
        <taxon>Talaromyces</taxon>
        <taxon>Talaromyces sect. Bacilispori</taxon>
    </lineage>
</organism>
<dbReference type="Proteomes" id="UP001201262">
    <property type="component" value="Unassembled WGS sequence"/>
</dbReference>
<dbReference type="Pfam" id="PF20684">
    <property type="entry name" value="Fung_rhodopsin"/>
    <property type="match status" value="1"/>
</dbReference>
<dbReference type="GeneID" id="70244409"/>
<dbReference type="RefSeq" id="XP_046070968.1">
    <property type="nucleotide sequence ID" value="XM_046214122.1"/>
</dbReference>
<proteinExistence type="inferred from homology"/>
<keyword evidence="9" id="KW-1185">Reference proteome</keyword>
<evidence type="ECO:0000256" key="3">
    <source>
        <dbReference type="ARBA" id="ARBA00022989"/>
    </source>
</evidence>
<dbReference type="InterPro" id="IPR049326">
    <property type="entry name" value="Rhodopsin_dom_fungi"/>
</dbReference>
<accession>A0AAD4KSD9</accession>
<dbReference type="AlphaFoldDB" id="A0AAD4KSD9"/>
<keyword evidence="2" id="KW-0812">Transmembrane</keyword>
<protein>
    <recommendedName>
        <fullName evidence="7">Rhodopsin domain-containing protein</fullName>
    </recommendedName>
</protein>
<dbReference type="GO" id="GO:0016020">
    <property type="term" value="C:membrane"/>
    <property type="evidence" value="ECO:0007669"/>
    <property type="project" value="UniProtKB-SubCell"/>
</dbReference>
<evidence type="ECO:0000256" key="4">
    <source>
        <dbReference type="ARBA" id="ARBA00023136"/>
    </source>
</evidence>
<feature type="domain" description="Rhodopsin" evidence="7">
    <location>
        <begin position="32"/>
        <end position="111"/>
    </location>
</feature>
<gene>
    <name evidence="8" type="ORF">BGW36DRAFT_359889</name>
</gene>
<feature type="compositionally biased region" description="Basic and acidic residues" evidence="6">
    <location>
        <begin position="130"/>
        <end position="144"/>
    </location>
</feature>
<dbReference type="PANTHER" id="PTHR33048:SF42">
    <property type="entry name" value="INTEGRAL MEMBRANE PROTEIN"/>
    <property type="match status" value="1"/>
</dbReference>
<feature type="compositionally biased region" description="Polar residues" evidence="6">
    <location>
        <begin position="176"/>
        <end position="185"/>
    </location>
</feature>
<evidence type="ECO:0000256" key="2">
    <source>
        <dbReference type="ARBA" id="ARBA00022692"/>
    </source>
</evidence>
<evidence type="ECO:0000313" key="8">
    <source>
        <dbReference type="EMBL" id="KAH8696030.1"/>
    </source>
</evidence>
<evidence type="ECO:0000313" key="9">
    <source>
        <dbReference type="Proteomes" id="UP001201262"/>
    </source>
</evidence>
<dbReference type="PANTHER" id="PTHR33048">
    <property type="entry name" value="PTH11-LIKE INTEGRAL MEMBRANE PROTEIN (AFU_ORTHOLOGUE AFUA_5G11245)"/>
    <property type="match status" value="1"/>
</dbReference>
<comment type="similarity">
    <text evidence="5">Belongs to the SAT4 family.</text>
</comment>
<keyword evidence="3" id="KW-1133">Transmembrane helix</keyword>
<comment type="subcellular location">
    <subcellularLocation>
        <location evidence="1">Membrane</location>
        <topology evidence="1">Multi-pass membrane protein</topology>
    </subcellularLocation>
</comment>
<keyword evidence="4" id="KW-0472">Membrane</keyword>
<reference evidence="8" key="1">
    <citation type="submission" date="2021-12" db="EMBL/GenBank/DDBJ databases">
        <title>Convergent genome expansion in fungi linked to evolution of root-endophyte symbiosis.</title>
        <authorList>
            <consortium name="DOE Joint Genome Institute"/>
            <person name="Ke Y.-H."/>
            <person name="Bonito G."/>
            <person name="Liao H.-L."/>
            <person name="Looney B."/>
            <person name="Rojas-Flechas A."/>
            <person name="Nash J."/>
            <person name="Hameed K."/>
            <person name="Schadt C."/>
            <person name="Martin F."/>
            <person name="Crous P.W."/>
            <person name="Miettinen O."/>
            <person name="Magnuson J.K."/>
            <person name="Labbe J."/>
            <person name="Jacobson D."/>
            <person name="Doktycz M.J."/>
            <person name="Veneault-Fourrey C."/>
            <person name="Kuo A."/>
            <person name="Mondo S."/>
            <person name="Calhoun S."/>
            <person name="Riley R."/>
            <person name="Ohm R."/>
            <person name="LaButti K."/>
            <person name="Andreopoulos B."/>
            <person name="Pangilinan J."/>
            <person name="Nolan M."/>
            <person name="Tritt A."/>
            <person name="Clum A."/>
            <person name="Lipzen A."/>
            <person name="Daum C."/>
            <person name="Barry K."/>
            <person name="Grigoriev I.V."/>
            <person name="Vilgalys R."/>
        </authorList>
    </citation>
    <scope>NUCLEOTIDE SEQUENCE</scope>
    <source>
        <strain evidence="8">PMI_201</strain>
    </source>
</reference>
<evidence type="ECO:0000256" key="5">
    <source>
        <dbReference type="ARBA" id="ARBA00038359"/>
    </source>
</evidence>
<evidence type="ECO:0000259" key="7">
    <source>
        <dbReference type="Pfam" id="PF20684"/>
    </source>
</evidence>
<dbReference type="EMBL" id="JAJTJA010000007">
    <property type="protein sequence ID" value="KAH8696030.1"/>
    <property type="molecule type" value="Genomic_DNA"/>
</dbReference>
<comment type="caution">
    <text evidence="8">The sequence shown here is derived from an EMBL/GenBank/DDBJ whole genome shotgun (WGS) entry which is preliminary data.</text>
</comment>
<evidence type="ECO:0000256" key="1">
    <source>
        <dbReference type="ARBA" id="ARBA00004141"/>
    </source>
</evidence>
<evidence type="ECO:0000256" key="6">
    <source>
        <dbReference type="SAM" id="MobiDB-lite"/>
    </source>
</evidence>
<feature type="region of interest" description="Disordered" evidence="6">
    <location>
        <begin position="123"/>
        <end position="185"/>
    </location>
</feature>
<name>A0AAD4KSD9_9EURO</name>
<dbReference type="InterPro" id="IPR052337">
    <property type="entry name" value="SAT4-like"/>
</dbReference>
<sequence length="185" mass="20037">MYPRGTELEQGDSGALLVGRGHQCDWSCPGIKLTVCHAAIAAATDITLSILPTVYLWNIKINRKVKFGVCCIMDLGFTSGGFASARTALVPSLTATQDPTWDLVPLFTWAVYRSHCSSSRARTKPLQPKELSDEDVHSERESGDLSHCAAGNSGILKTTDIHIIRSQPPNGDDNPRSSSVEKLVN</sequence>